<dbReference type="Proteomes" id="UP001295423">
    <property type="component" value="Unassembled WGS sequence"/>
</dbReference>
<name>A0AAD2CQ52_9STRA</name>
<gene>
    <name evidence="1" type="ORF">CYCCA115_LOCUS3178</name>
</gene>
<keyword evidence="2" id="KW-1185">Reference proteome</keyword>
<comment type="caution">
    <text evidence="1">The sequence shown here is derived from an EMBL/GenBank/DDBJ whole genome shotgun (WGS) entry which is preliminary data.</text>
</comment>
<evidence type="ECO:0000313" key="1">
    <source>
        <dbReference type="EMBL" id="CAJ1933143.1"/>
    </source>
</evidence>
<reference evidence="1" key="1">
    <citation type="submission" date="2023-08" db="EMBL/GenBank/DDBJ databases">
        <authorList>
            <person name="Audoor S."/>
            <person name="Bilcke G."/>
        </authorList>
    </citation>
    <scope>NUCLEOTIDE SEQUENCE</scope>
</reference>
<proteinExistence type="predicted"/>
<protein>
    <submittedName>
        <fullName evidence="1">Uncharacterized protein</fullName>
    </submittedName>
</protein>
<accession>A0AAD2CQ52</accession>
<dbReference type="AlphaFoldDB" id="A0AAD2CQ52"/>
<organism evidence="1 2">
    <name type="scientific">Cylindrotheca closterium</name>
    <dbReference type="NCBI Taxonomy" id="2856"/>
    <lineage>
        <taxon>Eukaryota</taxon>
        <taxon>Sar</taxon>
        <taxon>Stramenopiles</taxon>
        <taxon>Ochrophyta</taxon>
        <taxon>Bacillariophyta</taxon>
        <taxon>Bacillariophyceae</taxon>
        <taxon>Bacillariophycidae</taxon>
        <taxon>Bacillariales</taxon>
        <taxon>Bacillariaceae</taxon>
        <taxon>Cylindrotheca</taxon>
    </lineage>
</organism>
<dbReference type="EMBL" id="CAKOGP040000247">
    <property type="protein sequence ID" value="CAJ1933143.1"/>
    <property type="molecule type" value="Genomic_DNA"/>
</dbReference>
<evidence type="ECO:0000313" key="2">
    <source>
        <dbReference type="Proteomes" id="UP001295423"/>
    </source>
</evidence>
<sequence length="80" mass="8737">MRILRGIARRSNMMRGRSSSLPKQFANHDAPRISAASRAQAQRLSVRVLSTIDISSVLSNSLVEGVGICAFDFEEDDDGT</sequence>